<feature type="transmembrane region" description="Helical" evidence="8">
    <location>
        <begin position="311"/>
        <end position="332"/>
    </location>
</feature>
<dbReference type="Proteomes" id="UP000186905">
    <property type="component" value="Unassembled WGS sequence"/>
</dbReference>
<feature type="transmembrane region" description="Helical" evidence="8">
    <location>
        <begin position="459"/>
        <end position="477"/>
    </location>
</feature>
<feature type="transmembrane region" description="Helical" evidence="8">
    <location>
        <begin position="405"/>
        <end position="428"/>
    </location>
</feature>
<dbReference type="PANTHER" id="PTHR42002">
    <property type="entry name" value="ANAEROBIC C4-DICARBOXYLATE TRANSPORTER DCUC-RELATED"/>
    <property type="match status" value="1"/>
</dbReference>
<feature type="transmembrane region" description="Helical" evidence="8">
    <location>
        <begin position="244"/>
        <end position="264"/>
    </location>
</feature>
<feature type="transmembrane region" description="Helical" evidence="8">
    <location>
        <begin position="73"/>
        <end position="92"/>
    </location>
</feature>
<evidence type="ECO:0000313" key="9">
    <source>
        <dbReference type="EMBL" id="OLQ73141.1"/>
    </source>
</evidence>
<feature type="transmembrane region" description="Helical" evidence="8">
    <location>
        <begin position="270"/>
        <end position="290"/>
    </location>
</feature>
<evidence type="ECO:0000256" key="5">
    <source>
        <dbReference type="ARBA" id="ARBA00022692"/>
    </source>
</evidence>
<evidence type="ECO:0000256" key="4">
    <source>
        <dbReference type="ARBA" id="ARBA00022475"/>
    </source>
</evidence>
<keyword evidence="7 8" id="KW-0472">Membrane</keyword>
<keyword evidence="10" id="KW-1185">Reference proteome</keyword>
<keyword evidence="6 8" id="KW-1133">Transmembrane helix</keyword>
<dbReference type="STRING" id="1903952.BIT28_25275"/>
<keyword evidence="3" id="KW-0813">Transport</keyword>
<comment type="subcellular location">
    <subcellularLocation>
        <location evidence="1">Cell membrane</location>
        <topology evidence="1">Multi-pass membrane protein</topology>
    </subcellularLocation>
</comment>
<evidence type="ECO:0000256" key="7">
    <source>
        <dbReference type="ARBA" id="ARBA00023136"/>
    </source>
</evidence>
<feature type="transmembrane region" description="Helical" evidence="8">
    <location>
        <begin position="338"/>
        <end position="359"/>
    </location>
</feature>
<keyword evidence="4" id="KW-1003">Cell membrane</keyword>
<protein>
    <submittedName>
        <fullName evidence="9">C4-dicarboxylate ABC transporter</fullName>
    </submittedName>
</protein>
<dbReference type="EMBL" id="MJIL01000088">
    <property type="protein sequence ID" value="OLQ73141.1"/>
    <property type="molecule type" value="Genomic_DNA"/>
</dbReference>
<sequence>MSLLIALIGLVFAGRLILKNYNPQAVLFLTGIAMMAIAIFTNNAVFVEKSTGWVGFDIFEYIRNTFSNRAGGLGLKIMLIGGFAMFMSAIGASQVMVKVAAKPLMKLNSPYLMLAMAFILGQALSLFISSATGLGLLLMATLYPVLIRLGCSKAAVAAVLASTCAIEFGPGSGNSILAAQTAGIDITEFFINEQLPVISILIVAVAAIHALVQRYFDRRQNHAEQSAPLQNEEQETETKDEAPLYYLLLPMLPLFFMLTFSKMGVGTIKVGMATAILLSIFIGLVCEYARHKQAKPVFEKLQGIFNDMGKVFATVVTLIIAGQTFAMGLKSIGAIDALLHMASSAGFTASVIVLFMAVLTFSISALMGSGNAAFFSFAPMVPQIAEKIGTNVADMILPIQLSAGFGRTISPIAGVIIAVAGISGLSPFDIVRRTLIPMLSGWLIMLVITFTRSGQIMQLLPFLAGIIALIAVITVLIKKRAQQQIAREA</sequence>
<dbReference type="NCBIfam" id="NF037994">
    <property type="entry name" value="DcuC_1"/>
    <property type="match status" value="1"/>
</dbReference>
<evidence type="ECO:0000256" key="2">
    <source>
        <dbReference type="ARBA" id="ARBA00005275"/>
    </source>
</evidence>
<feature type="transmembrane region" description="Helical" evidence="8">
    <location>
        <begin position="25"/>
        <end position="46"/>
    </location>
</feature>
<feature type="transmembrane region" description="Helical" evidence="8">
    <location>
        <begin position="112"/>
        <end position="138"/>
    </location>
</feature>
<gene>
    <name evidence="9" type="ORF">BIT28_25275</name>
</gene>
<comment type="caution">
    <text evidence="9">The sequence shown here is derived from an EMBL/GenBank/DDBJ whole genome shotgun (WGS) entry which is preliminary data.</text>
</comment>
<accession>A0A1Q9GFC4</accession>
<feature type="transmembrane region" description="Helical" evidence="8">
    <location>
        <begin position="435"/>
        <end position="453"/>
    </location>
</feature>
<dbReference type="Pfam" id="PF03606">
    <property type="entry name" value="DcuC"/>
    <property type="match status" value="1"/>
</dbReference>
<dbReference type="OrthoDB" id="1674075at2"/>
<proteinExistence type="inferred from homology"/>
<feature type="transmembrane region" description="Helical" evidence="8">
    <location>
        <begin position="145"/>
        <end position="168"/>
    </location>
</feature>
<dbReference type="NCBIfam" id="TIGR00771">
    <property type="entry name" value="DcuC"/>
    <property type="match status" value="1"/>
</dbReference>
<evidence type="ECO:0000256" key="8">
    <source>
        <dbReference type="SAM" id="Phobius"/>
    </source>
</evidence>
<dbReference type="RefSeq" id="WP_075766607.1">
    <property type="nucleotide sequence ID" value="NZ_MJIL01000088.1"/>
</dbReference>
<name>A0A1Q9GFC4_9GAMM</name>
<dbReference type="GO" id="GO:0015556">
    <property type="term" value="F:C4-dicarboxylate transmembrane transporter activity"/>
    <property type="evidence" value="ECO:0007669"/>
    <property type="project" value="InterPro"/>
</dbReference>
<evidence type="ECO:0000256" key="3">
    <source>
        <dbReference type="ARBA" id="ARBA00022448"/>
    </source>
</evidence>
<organism evidence="9 10">
    <name type="scientific">Photobacterium proteolyticum</name>
    <dbReference type="NCBI Taxonomy" id="1903952"/>
    <lineage>
        <taxon>Bacteria</taxon>
        <taxon>Pseudomonadati</taxon>
        <taxon>Pseudomonadota</taxon>
        <taxon>Gammaproteobacteria</taxon>
        <taxon>Vibrionales</taxon>
        <taxon>Vibrionaceae</taxon>
        <taxon>Photobacterium</taxon>
    </lineage>
</organism>
<keyword evidence="5 8" id="KW-0812">Transmembrane</keyword>
<dbReference type="InterPro" id="IPR004669">
    <property type="entry name" value="C4_dicarb_anaerob_car"/>
</dbReference>
<feature type="transmembrane region" description="Helical" evidence="8">
    <location>
        <begin position="195"/>
        <end position="212"/>
    </location>
</feature>
<dbReference type="InterPro" id="IPR018385">
    <property type="entry name" value="C4_dicarb_anaerob_car-like"/>
</dbReference>
<comment type="similarity">
    <text evidence="2">Belongs to the DcuC/DcuD transporter (TC 2.A.61) family.</text>
</comment>
<evidence type="ECO:0000256" key="6">
    <source>
        <dbReference type="ARBA" id="ARBA00022989"/>
    </source>
</evidence>
<evidence type="ECO:0000313" key="10">
    <source>
        <dbReference type="Proteomes" id="UP000186905"/>
    </source>
</evidence>
<evidence type="ECO:0000256" key="1">
    <source>
        <dbReference type="ARBA" id="ARBA00004651"/>
    </source>
</evidence>
<reference evidence="9 10" key="1">
    <citation type="submission" date="2016-09" db="EMBL/GenBank/DDBJ databases">
        <title>Photobacterium proteolyticum sp. nov. a protease producing bacterium isolated from ocean sediments of Laizhou Bay.</title>
        <authorList>
            <person name="Li Y."/>
        </authorList>
    </citation>
    <scope>NUCLEOTIDE SEQUENCE [LARGE SCALE GENOMIC DNA]</scope>
    <source>
        <strain evidence="9 10">13-12</strain>
    </source>
</reference>
<dbReference type="PANTHER" id="PTHR42002:SF2">
    <property type="entry name" value="ANAEROBIC C4-DICARBOXYLATE TRANSPORTER DCUC-RELATED"/>
    <property type="match status" value="1"/>
</dbReference>
<dbReference type="AlphaFoldDB" id="A0A1Q9GFC4"/>
<dbReference type="GO" id="GO:0005886">
    <property type="term" value="C:plasma membrane"/>
    <property type="evidence" value="ECO:0007669"/>
    <property type="project" value="UniProtKB-SubCell"/>
</dbReference>